<sequence>MKQGRVQPTENGERSMNNLMVIDGIEVRRDVHGRYCLNDLHRAAGGEQKYRPKYWLDNKQTRELIEQLFTEGGIPPSEQNQSVSFFQGGSDTQNLGIAPVNTVRGGAEQGTYVCKELVFAYAMWISPSFHLKVIRTFDRITSAPQTSSGMAADKMQAGVILLGFMRKELNLSNSSVLGACQKLQEAVGLPNLAPQYAIDAPAGALDGSSRPTLALSALLKQHGIRMTANQAYQQLAKLGVVEHRERYSRSAINGIKKFWSLTAKGCMFGKNITSPANPRETQPHFFESKFPELLKLLDTVH</sequence>
<dbReference type="InterPro" id="IPR017880">
    <property type="entry name" value="KilA_N"/>
</dbReference>
<dbReference type="Pfam" id="PF04383">
    <property type="entry name" value="KilA-N"/>
    <property type="match status" value="1"/>
</dbReference>
<dbReference type="AlphaFoldDB" id="A0A0H3NI66"/>
<dbReference type="PROSITE" id="PS51301">
    <property type="entry name" value="KILA_N"/>
    <property type="match status" value="1"/>
</dbReference>
<dbReference type="SMART" id="SM01252">
    <property type="entry name" value="KilA-N"/>
    <property type="match status" value="1"/>
</dbReference>
<proteinExistence type="predicted"/>
<dbReference type="EMBL" id="FQ312003">
    <property type="protein sequence ID" value="CBW18058.1"/>
    <property type="molecule type" value="Genomic_DNA"/>
</dbReference>
<gene>
    <name evidence="2" type="ordered locus">SL1344_1961</name>
</gene>
<organism evidence="2 3">
    <name type="scientific">Salmonella typhimurium (strain SL1344)</name>
    <dbReference type="NCBI Taxonomy" id="216597"/>
    <lineage>
        <taxon>Bacteria</taxon>
        <taxon>Pseudomonadati</taxon>
        <taxon>Pseudomonadota</taxon>
        <taxon>Gammaproteobacteria</taxon>
        <taxon>Enterobacterales</taxon>
        <taxon>Enterobacteriaceae</taxon>
        <taxon>Salmonella</taxon>
    </lineage>
</organism>
<dbReference type="Proteomes" id="UP000008962">
    <property type="component" value="Chromosome"/>
</dbReference>
<evidence type="ECO:0000259" key="1">
    <source>
        <dbReference type="PROSITE" id="PS51301"/>
    </source>
</evidence>
<dbReference type="InterPro" id="IPR018004">
    <property type="entry name" value="KilA/APSES_HTH"/>
</dbReference>
<dbReference type="PATRIC" id="fig|216597.6.peg.2182"/>
<dbReference type="HOGENOM" id="CLU_046670_15_0_6"/>
<accession>A0A0H3NI66</accession>
<evidence type="ECO:0000313" key="3">
    <source>
        <dbReference type="Proteomes" id="UP000008962"/>
    </source>
</evidence>
<reference evidence="3" key="1">
    <citation type="journal article" date="2012" name="Proc. Natl. Acad. Sci. U.S.A.">
        <title>The transcriptional landscape and small RNAs of Salmonella enterica serovar Typhimurium.</title>
        <authorList>
            <person name="Kroger C."/>
            <person name="Dillon S.C."/>
            <person name="Cameron A.D."/>
            <person name="Papenfort K."/>
            <person name="Sivasankaran S.K."/>
            <person name="Hokamp K."/>
            <person name="Chao Y."/>
            <person name="Sittka A."/>
            <person name="Hebrard M."/>
            <person name="Handler K."/>
            <person name="Colgan A."/>
            <person name="Leekitcharoenphon P."/>
            <person name="Langridge G.C."/>
            <person name="Lohan A.J."/>
            <person name="Loftus B."/>
            <person name="Lucchini S."/>
            <person name="Ussery D.W."/>
            <person name="Dorman C.J."/>
            <person name="Thomson N.R."/>
            <person name="Vogel J."/>
            <person name="Hinton J.C."/>
        </authorList>
    </citation>
    <scope>NUCLEOTIDE SEQUENCE [LARGE SCALE GENOMIC DNA]</scope>
    <source>
        <strain evidence="3">SL1344</strain>
    </source>
</reference>
<protein>
    <submittedName>
        <fullName evidence="2">Predicted bacteriophage protein</fullName>
    </submittedName>
</protein>
<keyword evidence="3" id="KW-1185">Reference proteome</keyword>
<evidence type="ECO:0000313" key="2">
    <source>
        <dbReference type="EMBL" id="CBW18058.1"/>
    </source>
</evidence>
<feature type="domain" description="KilA-N" evidence="1">
    <location>
        <begin position="13"/>
        <end position="140"/>
    </location>
</feature>
<dbReference type="KEGG" id="sey:SL1344_1961"/>
<name>A0A0H3NI66_SALTS</name>